<feature type="domain" description="SiaC family regulatory phosphoprotein" evidence="1">
    <location>
        <begin position="16"/>
        <end position="133"/>
    </location>
</feature>
<keyword evidence="2" id="KW-0449">Lipoprotein</keyword>
<dbReference type="Pfam" id="PF09345">
    <property type="entry name" value="SiaC"/>
    <property type="match status" value="1"/>
</dbReference>
<accession>C5T5I1</accession>
<dbReference type="InterPro" id="IPR018530">
    <property type="entry name" value="SiaC"/>
</dbReference>
<keyword evidence="3" id="KW-1185">Reference proteome</keyword>
<organism evidence="2 3">
    <name type="scientific">Acidovorax delafieldii 2AN</name>
    <dbReference type="NCBI Taxonomy" id="573060"/>
    <lineage>
        <taxon>Bacteria</taxon>
        <taxon>Pseudomonadati</taxon>
        <taxon>Pseudomonadota</taxon>
        <taxon>Betaproteobacteria</taxon>
        <taxon>Burkholderiales</taxon>
        <taxon>Comamonadaceae</taxon>
        <taxon>Acidovorax</taxon>
    </lineage>
</organism>
<dbReference type="AlphaFoldDB" id="C5T5I1"/>
<dbReference type="PATRIC" id="fig|573060.9.peg.2941"/>
<dbReference type="Proteomes" id="UP000003856">
    <property type="component" value="Unassembled WGS sequence"/>
</dbReference>
<proteinExistence type="predicted"/>
<evidence type="ECO:0000313" key="2">
    <source>
        <dbReference type="EMBL" id="EER60257.1"/>
    </source>
</evidence>
<gene>
    <name evidence="2" type="ORF">AcdelDRAFT_2161</name>
</gene>
<protein>
    <submittedName>
        <fullName evidence="2">Putative lipoprotein</fullName>
    </submittedName>
</protein>
<evidence type="ECO:0000259" key="1">
    <source>
        <dbReference type="Pfam" id="PF09345"/>
    </source>
</evidence>
<reference evidence="2 3" key="1">
    <citation type="submission" date="2009-05" db="EMBL/GenBank/DDBJ databases">
        <title>The draft genome of Acidovorax delafieldii 2AN.</title>
        <authorList>
            <consortium name="US DOE Joint Genome Institute (JGI-PGF)"/>
            <person name="Lucas S."/>
            <person name="Copeland A."/>
            <person name="Lapidus A."/>
            <person name="Glavina del Rio T."/>
            <person name="Tice H."/>
            <person name="Bruce D."/>
            <person name="Goodwin L."/>
            <person name="Pitluck S."/>
            <person name="Larimer F."/>
            <person name="Land M.L."/>
            <person name="Hauser L."/>
            <person name="Shelobolina E.S."/>
            <person name="Picardal F."/>
            <person name="Roden E."/>
            <person name="Emerson D."/>
        </authorList>
    </citation>
    <scope>NUCLEOTIDE SEQUENCE [LARGE SCALE GENOMIC DNA]</scope>
    <source>
        <strain evidence="2 3">2AN</strain>
    </source>
</reference>
<comment type="caution">
    <text evidence="2">The sequence shown here is derived from an EMBL/GenBank/DDBJ whole genome shotgun (WGS) entry which is preliminary data.</text>
</comment>
<dbReference type="EMBL" id="ACQT01000065">
    <property type="protein sequence ID" value="EER60257.1"/>
    <property type="molecule type" value="Genomic_DNA"/>
</dbReference>
<evidence type="ECO:0000313" key="3">
    <source>
        <dbReference type="Proteomes" id="UP000003856"/>
    </source>
</evidence>
<sequence>MLPDNEQTSRMDNIYIAPTPSSPEVDFRFDTHTLSLRGESYPENAAAFYGQIIERLKAYLDLLQDSKVEVNIALAYFNSSSTKMLFNLIAALDEAAEAGNHIALNWFHDEEDDTIFEFGQELCEDFPAIHFVNHPVRPA</sequence>
<name>C5T5I1_ACIDE</name>